<protein>
    <recommendedName>
        <fullName evidence="3">Metalloendopeptidase</fullName>
        <ecNumber evidence="3">3.4.24.-</ecNumber>
    </recommendedName>
</protein>
<dbReference type="InterPro" id="IPR024079">
    <property type="entry name" value="MetalloPept_cat_dom_sf"/>
</dbReference>
<reference evidence="5 6" key="1">
    <citation type="submission" date="2016-02" db="EMBL/GenBank/DDBJ databases">
        <title>Genome analysis of coral dinoflagellate symbionts highlights evolutionary adaptations to a symbiotic lifestyle.</title>
        <authorList>
            <person name="Aranda M."/>
            <person name="Li Y."/>
            <person name="Liew Y.J."/>
            <person name="Baumgarten S."/>
            <person name="Simakov O."/>
            <person name="Wilson M."/>
            <person name="Piel J."/>
            <person name="Ashoor H."/>
            <person name="Bougouffa S."/>
            <person name="Bajic V.B."/>
            <person name="Ryu T."/>
            <person name="Ravasi T."/>
            <person name="Bayer T."/>
            <person name="Micklem G."/>
            <person name="Kim H."/>
            <person name="Bhak J."/>
            <person name="Lajeunesse T.C."/>
            <person name="Voolstra C.R."/>
        </authorList>
    </citation>
    <scope>NUCLEOTIDE SEQUENCE [LARGE SCALE GENOMIC DNA]</scope>
    <source>
        <strain evidence="5 6">CCMP2467</strain>
    </source>
</reference>
<dbReference type="Proteomes" id="UP000186817">
    <property type="component" value="Unassembled WGS sequence"/>
</dbReference>
<keyword evidence="2 3" id="KW-0645">Protease</keyword>
<organism evidence="5 6">
    <name type="scientific">Symbiodinium microadriaticum</name>
    <name type="common">Dinoflagellate</name>
    <name type="synonym">Zooxanthella microadriatica</name>
    <dbReference type="NCBI Taxonomy" id="2951"/>
    <lineage>
        <taxon>Eukaryota</taxon>
        <taxon>Sar</taxon>
        <taxon>Alveolata</taxon>
        <taxon>Dinophyceae</taxon>
        <taxon>Suessiales</taxon>
        <taxon>Symbiodiniaceae</taxon>
        <taxon>Symbiodinium</taxon>
    </lineage>
</organism>
<evidence type="ECO:0000256" key="1">
    <source>
        <dbReference type="PROSITE-ProRule" id="PRU00708"/>
    </source>
</evidence>
<sequence>MGMDIFGIVGADECRCGASVLNTAIIRPDEEVALSFAFDPDRLRPRDPSDCDVKFYRYIGFYEDGAVPKSRTNILQSDLSYVTLMTRKRDSDQMEEDLPVKLRDLLLLPARQREALSQQEVQELPGWMRKCWPHNCASGAGLWSNRTTALSGEGISQQWTSHVVIPYVFDERLDGGRKEVFRAACQAYMSKTCILFMEHSKPPNQTYASVGVDDYTSCYSAFIGAADNSRMNLGWCSSSRELGSVMHELGHLLGMEHEQKRPDSQKKYFGKGPYLVMKWENVAPGWEYQWEVDSNAYTGDNESGYAPYDFESLMHYAPVYDEFDTIPASAKMLVGNRKHLSDLDLQQLLAMYKCERREQSRTFFFQALSVLAQKAAATHSASVECRVEAVRQGEWLLECRSCSKLDGGKPQESAVTSMVRVCCACGAQEKALNLVAEAQAKGVKPRLRTLSAVLLQAAEAGDRSTCESLWARLPSQYELLRQLIDELPLPSDPPLVDEIGRVFGVEGIQALRSADVPEAVGREENGKRVLLNIGSWHVGWTTLSEDGRCALSGHSLQALDISREAALHLKAAATDLLTELIALACDSDPSSQYFVTLLGAYWAQATEEQIVTDFRAIASEWEILQLQAFCQCNYPQYLEYFN</sequence>
<keyword evidence="6" id="KW-1185">Reference proteome</keyword>
<dbReference type="InterPro" id="IPR011990">
    <property type="entry name" value="TPR-like_helical_dom_sf"/>
</dbReference>
<dbReference type="EC" id="3.4.24.-" evidence="3"/>
<name>A0A1Q9C6N5_SYMMI</name>
<dbReference type="PRINTS" id="PR00480">
    <property type="entry name" value="ASTACIN"/>
</dbReference>
<evidence type="ECO:0000259" key="4">
    <source>
        <dbReference type="PROSITE" id="PS51864"/>
    </source>
</evidence>
<feature type="repeat" description="PPR" evidence="1">
    <location>
        <begin position="411"/>
        <end position="445"/>
    </location>
</feature>
<dbReference type="Pfam" id="PF01400">
    <property type="entry name" value="Astacin"/>
    <property type="match status" value="1"/>
</dbReference>
<comment type="caution">
    <text evidence="2">Lacks conserved residue(s) required for the propagation of feature annotation.</text>
</comment>
<dbReference type="InterPro" id="IPR002885">
    <property type="entry name" value="PPR_rpt"/>
</dbReference>
<feature type="binding site" evidence="2">
    <location>
        <position position="257"/>
    </location>
    <ligand>
        <name>Zn(2+)</name>
        <dbReference type="ChEBI" id="CHEBI:29105"/>
        <note>catalytic</note>
    </ligand>
</feature>
<feature type="domain" description="Peptidase M12A" evidence="4">
    <location>
        <begin position="148"/>
        <end position="355"/>
    </location>
</feature>
<keyword evidence="2 3" id="KW-0479">Metal-binding</keyword>
<dbReference type="OrthoDB" id="419364at2759"/>
<dbReference type="AlphaFoldDB" id="A0A1Q9C6N5"/>
<dbReference type="PANTHER" id="PTHR10127">
    <property type="entry name" value="DISCOIDIN, CUB, EGF, LAMININ , AND ZINC METALLOPROTEASE DOMAIN CONTAINING"/>
    <property type="match status" value="1"/>
</dbReference>
<feature type="binding site" evidence="2">
    <location>
        <position position="251"/>
    </location>
    <ligand>
        <name>Zn(2+)</name>
        <dbReference type="ChEBI" id="CHEBI:29105"/>
        <note>catalytic</note>
    </ligand>
</feature>
<keyword evidence="2 3" id="KW-0482">Metalloprotease</keyword>
<evidence type="ECO:0000313" key="5">
    <source>
        <dbReference type="EMBL" id="OLP78579.1"/>
    </source>
</evidence>
<dbReference type="PANTHER" id="PTHR10127:SF850">
    <property type="entry name" value="METALLOENDOPEPTIDASE"/>
    <property type="match status" value="1"/>
</dbReference>
<dbReference type="PROSITE" id="PS51864">
    <property type="entry name" value="ASTACIN"/>
    <property type="match status" value="1"/>
</dbReference>
<accession>A0A1Q9C6N5</accession>
<comment type="cofactor">
    <cofactor evidence="2 3">
        <name>Zn(2+)</name>
        <dbReference type="ChEBI" id="CHEBI:29105"/>
    </cofactor>
    <text evidence="2 3">Binds 1 zinc ion per subunit.</text>
</comment>
<dbReference type="SMART" id="SM00235">
    <property type="entry name" value="ZnMc"/>
    <property type="match status" value="1"/>
</dbReference>
<comment type="caution">
    <text evidence="5">The sequence shown here is derived from an EMBL/GenBank/DDBJ whole genome shotgun (WGS) entry which is preliminary data.</text>
</comment>
<dbReference type="GO" id="GO:0006508">
    <property type="term" value="P:proteolysis"/>
    <property type="evidence" value="ECO:0007669"/>
    <property type="project" value="UniProtKB-KW"/>
</dbReference>
<dbReference type="Gene3D" id="1.25.40.10">
    <property type="entry name" value="Tetratricopeptide repeat domain"/>
    <property type="match status" value="1"/>
</dbReference>
<feature type="active site" evidence="2">
    <location>
        <position position="248"/>
    </location>
</feature>
<keyword evidence="2 3" id="KW-0862">Zinc</keyword>
<evidence type="ECO:0000256" key="3">
    <source>
        <dbReference type="RuleBase" id="RU361183"/>
    </source>
</evidence>
<dbReference type="SUPFAM" id="SSF55486">
    <property type="entry name" value="Metalloproteases ('zincins'), catalytic domain"/>
    <property type="match status" value="1"/>
</dbReference>
<dbReference type="GO" id="GO:0004222">
    <property type="term" value="F:metalloendopeptidase activity"/>
    <property type="evidence" value="ECO:0007669"/>
    <property type="project" value="UniProtKB-UniRule"/>
</dbReference>
<dbReference type="PROSITE" id="PS51375">
    <property type="entry name" value="PPR"/>
    <property type="match status" value="1"/>
</dbReference>
<evidence type="ECO:0000256" key="2">
    <source>
        <dbReference type="PROSITE-ProRule" id="PRU01211"/>
    </source>
</evidence>
<evidence type="ECO:0000313" key="6">
    <source>
        <dbReference type="Proteomes" id="UP000186817"/>
    </source>
</evidence>
<gene>
    <name evidence="5" type="primary">hcea</name>
    <name evidence="5" type="ORF">AK812_SmicGene41231</name>
</gene>
<dbReference type="EMBL" id="LSRX01001592">
    <property type="protein sequence ID" value="OLP78579.1"/>
    <property type="molecule type" value="Genomic_DNA"/>
</dbReference>
<dbReference type="InterPro" id="IPR001506">
    <property type="entry name" value="Peptidase_M12A"/>
</dbReference>
<proteinExistence type="predicted"/>
<feature type="binding site" evidence="2">
    <location>
        <position position="247"/>
    </location>
    <ligand>
        <name>Zn(2+)</name>
        <dbReference type="ChEBI" id="CHEBI:29105"/>
        <note>catalytic</note>
    </ligand>
</feature>
<dbReference type="InterPro" id="IPR006026">
    <property type="entry name" value="Peptidase_Metallo"/>
</dbReference>
<dbReference type="Gene3D" id="3.40.390.10">
    <property type="entry name" value="Collagenase (Catalytic Domain)"/>
    <property type="match status" value="1"/>
</dbReference>
<keyword evidence="2 3" id="KW-0378">Hydrolase</keyword>
<dbReference type="GO" id="GO:0008270">
    <property type="term" value="F:zinc ion binding"/>
    <property type="evidence" value="ECO:0007669"/>
    <property type="project" value="UniProtKB-UniRule"/>
</dbReference>